<dbReference type="Pfam" id="PF05227">
    <property type="entry name" value="CHASE3"/>
    <property type="match status" value="1"/>
</dbReference>
<dbReference type="InterPro" id="IPR007891">
    <property type="entry name" value="CHASE3"/>
</dbReference>
<keyword evidence="11" id="KW-1185">Reference proteome</keyword>
<dbReference type="SUPFAM" id="SSF55785">
    <property type="entry name" value="PYP-like sensor domain (PAS domain)"/>
    <property type="match status" value="1"/>
</dbReference>
<dbReference type="Pfam" id="PF02518">
    <property type="entry name" value="HATPase_c"/>
    <property type="match status" value="1"/>
</dbReference>
<feature type="transmembrane region" description="Helical" evidence="6">
    <location>
        <begin position="188"/>
        <end position="207"/>
    </location>
</feature>
<dbReference type="Gene3D" id="3.30.565.10">
    <property type="entry name" value="Histidine kinase-like ATPase, C-terminal domain"/>
    <property type="match status" value="1"/>
</dbReference>
<accession>A0ABS9AV82</accession>
<dbReference type="Gene3D" id="3.30.450.20">
    <property type="entry name" value="PAS domain"/>
    <property type="match status" value="1"/>
</dbReference>
<comment type="catalytic activity">
    <reaction evidence="1">
        <text>ATP + protein L-histidine = ADP + protein N-phospho-L-histidine.</text>
        <dbReference type="EC" id="2.7.13.3"/>
    </reaction>
</comment>
<dbReference type="EMBL" id="JABFTV010000008">
    <property type="protein sequence ID" value="MCE8025607.1"/>
    <property type="molecule type" value="Genomic_DNA"/>
</dbReference>
<keyword evidence="6" id="KW-0472">Membrane</keyword>
<keyword evidence="4" id="KW-0808">Transferase</keyword>
<comment type="caution">
    <text evidence="10">The sequence shown here is derived from an EMBL/GenBank/DDBJ whole genome shotgun (WGS) entry which is preliminary data.</text>
</comment>
<dbReference type="NCBIfam" id="TIGR00229">
    <property type="entry name" value="sensory_box"/>
    <property type="match status" value="1"/>
</dbReference>
<dbReference type="Proteomes" id="UP001320272">
    <property type="component" value="Unassembled WGS sequence"/>
</dbReference>
<keyword evidence="3" id="KW-0597">Phosphoprotein</keyword>
<dbReference type="EC" id="2.7.13.3" evidence="2"/>
<evidence type="ECO:0000259" key="9">
    <source>
        <dbReference type="PROSITE" id="PS50113"/>
    </source>
</evidence>
<evidence type="ECO:0000256" key="3">
    <source>
        <dbReference type="ARBA" id="ARBA00022553"/>
    </source>
</evidence>
<dbReference type="SMART" id="SM00387">
    <property type="entry name" value="HATPase_c"/>
    <property type="match status" value="1"/>
</dbReference>
<dbReference type="InterPro" id="IPR000014">
    <property type="entry name" value="PAS"/>
</dbReference>
<gene>
    <name evidence="10" type="ORF">HOP59_15860</name>
</gene>
<evidence type="ECO:0000256" key="1">
    <source>
        <dbReference type="ARBA" id="ARBA00000085"/>
    </source>
</evidence>
<name>A0ABS9AV82_9GAMM</name>
<evidence type="ECO:0000256" key="6">
    <source>
        <dbReference type="SAM" id="Phobius"/>
    </source>
</evidence>
<dbReference type="PROSITE" id="PS50112">
    <property type="entry name" value="PAS"/>
    <property type="match status" value="1"/>
</dbReference>
<dbReference type="CDD" id="cd19410">
    <property type="entry name" value="HK9-like_sensor"/>
    <property type="match status" value="1"/>
</dbReference>
<evidence type="ECO:0000256" key="2">
    <source>
        <dbReference type="ARBA" id="ARBA00012438"/>
    </source>
</evidence>
<protein>
    <recommendedName>
        <fullName evidence="2">histidine kinase</fullName>
        <ecNumber evidence="2">2.7.13.3</ecNumber>
    </recommendedName>
</protein>
<dbReference type="Gene3D" id="1.10.287.130">
    <property type="match status" value="1"/>
</dbReference>
<feature type="domain" description="Histidine kinase" evidence="7">
    <location>
        <begin position="452"/>
        <end position="675"/>
    </location>
</feature>
<dbReference type="PANTHER" id="PTHR43047:SF72">
    <property type="entry name" value="OSMOSENSING HISTIDINE PROTEIN KINASE SLN1"/>
    <property type="match status" value="1"/>
</dbReference>
<dbReference type="RefSeq" id="WP_234254588.1">
    <property type="nucleotide sequence ID" value="NZ_JABFTV010000008.1"/>
</dbReference>
<dbReference type="SUPFAM" id="SSF47384">
    <property type="entry name" value="Homodimeric domain of signal transducing histidine kinase"/>
    <property type="match status" value="1"/>
</dbReference>
<dbReference type="InterPro" id="IPR003594">
    <property type="entry name" value="HATPase_dom"/>
</dbReference>
<dbReference type="CDD" id="cd00082">
    <property type="entry name" value="HisKA"/>
    <property type="match status" value="1"/>
</dbReference>
<dbReference type="SMART" id="SM00388">
    <property type="entry name" value="HisKA"/>
    <property type="match status" value="1"/>
</dbReference>
<dbReference type="InterPro" id="IPR003661">
    <property type="entry name" value="HisK_dim/P_dom"/>
</dbReference>
<keyword evidence="5" id="KW-0418">Kinase</keyword>
<dbReference type="SUPFAM" id="SSF55874">
    <property type="entry name" value="ATPase domain of HSP90 chaperone/DNA topoisomerase II/histidine kinase"/>
    <property type="match status" value="1"/>
</dbReference>
<dbReference type="Pfam" id="PF00512">
    <property type="entry name" value="HisKA"/>
    <property type="match status" value="1"/>
</dbReference>
<feature type="domain" description="PAC" evidence="9">
    <location>
        <begin position="397"/>
        <end position="448"/>
    </location>
</feature>
<sequence length="687" mass="76475">MLNRPSAVALHRLASLLAFLLLIGLAVQAGRVQQSLLVANEAVDDGLALISSIQDLQLTLLEVETGERGFVITGRSDYLIPYRSARERLDAERRLLHQRLESNERLSAEQLALLESLIDQRVSIAESNIAVRESDGLEAASLRLLAAGGRQTMVRIRDILDPLKNEERELLAMQSDRAAEQAGRARQVAIIGVAFVVILFVAAYGALNRVLTIRRQLLEDAEHREARLQALLHTVPDELYVIDAERCVHRLVGEAPVTEPFARELHERLDETGSEGLLHSFVWHDPDDTEYEVRMLPTRDGEHLVIARDITDRLRSRRRLRDQQMYLRRVVDADENLIFSRDADGRFLLCNQSFAGFFGLQPSEVEGRQPSELDQASLLRPLSVGDSEVLAGRDELRVPELKIRDSDGNEHWLQMLKRPLTLSDGSQHLLAVAVDITQRREMERMKAEFIATVSHELRTPLTAVKGALSMLQQGYGGELPDDARTLVQVAEKNGQRLVHLIDDILDIEKLEAGQLEVRLQRADLTALVEQALIDNTPYADSFGVTLELRRAERQAEAALDPHRFAQVLANLISNACKHSPSGAAVTVGIRPVTNAAADWWEVAVRDVGEGIPLEFQSRVFERFAQADGSDRRRIGGTGLGLSITRGLVHAMNGEIDFSSVPGNGSEFRVRFPALSEADGHANQEEGR</sequence>
<reference evidence="10 11" key="1">
    <citation type="journal article" date="2021" name="Front. Microbiol.">
        <title>Aerobic Denitrification and Heterotrophic Sulfur Oxidation in the Genus Halomonas Revealed by Six Novel Species Characterizations and Genome-Based Analysis.</title>
        <authorList>
            <person name="Wang L."/>
            <person name="Shao Z."/>
        </authorList>
    </citation>
    <scope>NUCLEOTIDE SEQUENCE [LARGE SCALE GENOMIC DNA]</scope>
    <source>
        <strain evidence="10 11">MCCC 1A11058</strain>
    </source>
</reference>
<proteinExistence type="predicted"/>
<dbReference type="PANTHER" id="PTHR43047">
    <property type="entry name" value="TWO-COMPONENT HISTIDINE PROTEIN KINASE"/>
    <property type="match status" value="1"/>
</dbReference>
<dbReference type="PROSITE" id="PS50109">
    <property type="entry name" value="HIS_KIN"/>
    <property type="match status" value="1"/>
</dbReference>
<organism evidence="10 11">
    <name type="scientific">Billgrantia aerodenitrificans</name>
    <dbReference type="NCBI Taxonomy" id="2733483"/>
    <lineage>
        <taxon>Bacteria</taxon>
        <taxon>Pseudomonadati</taxon>
        <taxon>Pseudomonadota</taxon>
        <taxon>Gammaproteobacteria</taxon>
        <taxon>Oceanospirillales</taxon>
        <taxon>Halomonadaceae</taxon>
        <taxon>Billgrantia</taxon>
    </lineage>
</organism>
<dbReference type="CDD" id="cd00130">
    <property type="entry name" value="PAS"/>
    <property type="match status" value="1"/>
</dbReference>
<dbReference type="InterPro" id="IPR005467">
    <property type="entry name" value="His_kinase_dom"/>
</dbReference>
<dbReference type="InterPro" id="IPR035965">
    <property type="entry name" value="PAS-like_dom_sf"/>
</dbReference>
<evidence type="ECO:0000256" key="4">
    <source>
        <dbReference type="ARBA" id="ARBA00022679"/>
    </source>
</evidence>
<keyword evidence="6" id="KW-0812">Transmembrane</keyword>
<dbReference type="InterPro" id="IPR004358">
    <property type="entry name" value="Sig_transdc_His_kin-like_C"/>
</dbReference>
<dbReference type="Pfam" id="PF08448">
    <property type="entry name" value="PAS_4"/>
    <property type="match status" value="1"/>
</dbReference>
<dbReference type="PROSITE" id="PS50113">
    <property type="entry name" value="PAC"/>
    <property type="match status" value="1"/>
</dbReference>
<evidence type="ECO:0000313" key="11">
    <source>
        <dbReference type="Proteomes" id="UP001320272"/>
    </source>
</evidence>
<dbReference type="InterPro" id="IPR036890">
    <property type="entry name" value="HATPase_C_sf"/>
</dbReference>
<evidence type="ECO:0000256" key="5">
    <source>
        <dbReference type="ARBA" id="ARBA00022777"/>
    </source>
</evidence>
<keyword evidence="6" id="KW-1133">Transmembrane helix</keyword>
<dbReference type="InterPro" id="IPR013656">
    <property type="entry name" value="PAS_4"/>
</dbReference>
<feature type="domain" description="PAS" evidence="8">
    <location>
        <begin position="323"/>
        <end position="369"/>
    </location>
</feature>
<dbReference type="InterPro" id="IPR000700">
    <property type="entry name" value="PAS-assoc_C"/>
</dbReference>
<dbReference type="PRINTS" id="PR00344">
    <property type="entry name" value="BCTRLSENSOR"/>
</dbReference>
<dbReference type="InterPro" id="IPR036097">
    <property type="entry name" value="HisK_dim/P_sf"/>
</dbReference>
<evidence type="ECO:0000259" key="7">
    <source>
        <dbReference type="PROSITE" id="PS50109"/>
    </source>
</evidence>
<evidence type="ECO:0000313" key="10">
    <source>
        <dbReference type="EMBL" id="MCE8025607.1"/>
    </source>
</evidence>
<evidence type="ECO:0000259" key="8">
    <source>
        <dbReference type="PROSITE" id="PS50112"/>
    </source>
</evidence>